<dbReference type="GO" id="GO:0070402">
    <property type="term" value="F:NADPH binding"/>
    <property type="evidence" value="ECO:0007669"/>
    <property type="project" value="TreeGrafter"/>
</dbReference>
<gene>
    <name evidence="4" type="ORF">ABB27_13390</name>
</gene>
<dbReference type="GO" id="GO:0016651">
    <property type="term" value="F:oxidoreductase activity, acting on NAD(P)H"/>
    <property type="evidence" value="ECO:0007669"/>
    <property type="project" value="TreeGrafter"/>
</dbReference>
<dbReference type="NCBIfam" id="TIGR02824">
    <property type="entry name" value="quinone_pig3"/>
    <property type="match status" value="1"/>
</dbReference>
<feature type="domain" description="Enoyl reductase (ER)" evidence="3">
    <location>
        <begin position="16"/>
        <end position="330"/>
    </location>
</feature>
<dbReference type="RefSeq" id="WP_057629290.1">
    <property type="nucleotide sequence ID" value="NZ_LDJJ01000045.1"/>
</dbReference>
<dbReference type="Gene3D" id="3.40.50.720">
    <property type="entry name" value="NAD(P)-binding Rossmann-like Domain"/>
    <property type="match status" value="1"/>
</dbReference>
<accession>A0A0R0CM08</accession>
<dbReference type="PANTHER" id="PTHR48106">
    <property type="entry name" value="QUINONE OXIDOREDUCTASE PIG3-RELATED"/>
    <property type="match status" value="1"/>
</dbReference>
<evidence type="ECO:0000313" key="5">
    <source>
        <dbReference type="Proteomes" id="UP000051863"/>
    </source>
</evidence>
<dbReference type="SUPFAM" id="SSF50129">
    <property type="entry name" value="GroES-like"/>
    <property type="match status" value="1"/>
</dbReference>
<keyword evidence="1" id="KW-0521">NADP</keyword>
<dbReference type="InterPro" id="IPR020843">
    <property type="entry name" value="ER"/>
</dbReference>
<proteinExistence type="predicted"/>
<dbReference type="InterPro" id="IPR013154">
    <property type="entry name" value="ADH-like_N"/>
</dbReference>
<keyword evidence="2" id="KW-0560">Oxidoreductase</keyword>
<organism evidence="4 5">
    <name type="scientific">Stenotrophomonas terrae</name>
    <dbReference type="NCBI Taxonomy" id="405446"/>
    <lineage>
        <taxon>Bacteria</taxon>
        <taxon>Pseudomonadati</taxon>
        <taxon>Pseudomonadota</taxon>
        <taxon>Gammaproteobacteria</taxon>
        <taxon>Lysobacterales</taxon>
        <taxon>Lysobacteraceae</taxon>
        <taxon>Stenotrophomonas</taxon>
    </lineage>
</organism>
<dbReference type="PANTHER" id="PTHR48106:SF8">
    <property type="entry name" value="OS02G0805600 PROTEIN"/>
    <property type="match status" value="1"/>
</dbReference>
<comment type="caution">
    <text evidence="4">The sequence shown here is derived from an EMBL/GenBank/DDBJ whole genome shotgun (WGS) entry which is preliminary data.</text>
</comment>
<dbReference type="InterPro" id="IPR014189">
    <property type="entry name" value="Quinone_OxRdtase_PIG3"/>
</dbReference>
<dbReference type="Pfam" id="PF13602">
    <property type="entry name" value="ADH_zinc_N_2"/>
    <property type="match status" value="1"/>
</dbReference>
<dbReference type="Gene3D" id="3.90.180.10">
    <property type="entry name" value="Medium-chain alcohol dehydrogenases, catalytic domain"/>
    <property type="match status" value="1"/>
</dbReference>
<reference evidence="4 5" key="1">
    <citation type="submission" date="2015-05" db="EMBL/GenBank/DDBJ databases">
        <title>Genome sequencing and analysis of members of genus Stenotrophomonas.</title>
        <authorList>
            <person name="Patil P.P."/>
            <person name="Midha S."/>
            <person name="Patil P.B."/>
        </authorList>
    </citation>
    <scope>NUCLEOTIDE SEQUENCE [LARGE SCALE GENOMIC DNA]</scope>
    <source>
        <strain evidence="4 5">DSM 18941</strain>
    </source>
</reference>
<evidence type="ECO:0000256" key="1">
    <source>
        <dbReference type="ARBA" id="ARBA00022857"/>
    </source>
</evidence>
<dbReference type="InterPro" id="IPR036291">
    <property type="entry name" value="NAD(P)-bd_dom_sf"/>
</dbReference>
<dbReference type="AlphaFoldDB" id="A0A0R0CM08"/>
<keyword evidence="5" id="KW-1185">Reference proteome</keyword>
<evidence type="ECO:0000313" key="4">
    <source>
        <dbReference type="EMBL" id="KRG66593.1"/>
    </source>
</evidence>
<sequence>MKIPGKMQLIQLSATGDADNLRIASGPTPRPRSGEVLIRVAAAGINRPDLLQRRGLYPQPPGASETLGLEIAGTVVKAAAGVQSPRVGEQVCALLAGGGYAEYATAPATQCLPIPARLSMLEASALPEAFFTVWSNLFMPGNLGADESILIHGGSSGIGTTAIAIAHAFGARVIVTAGSDEKCQACLRLGANHAINYRTQDFVQQVRSLQDGKGVDVVLDIIGGSYFARNLELLNMRGRIIQIGLQQGSEVMLPLLTLMQKRASVTGSTLRPRSIGEKAVIAQQLRQQVWPLIESGKIRPPLIDKVFPLAEAAQAHAWMERGAHIGKIVLQVAH</sequence>
<dbReference type="CDD" id="cd05276">
    <property type="entry name" value="p53_inducible_oxidoreductase"/>
    <property type="match status" value="1"/>
</dbReference>
<protein>
    <recommendedName>
        <fullName evidence="3">Enoyl reductase (ER) domain-containing protein</fullName>
    </recommendedName>
</protein>
<evidence type="ECO:0000259" key="3">
    <source>
        <dbReference type="SMART" id="SM00829"/>
    </source>
</evidence>
<name>A0A0R0CM08_9GAMM</name>
<dbReference type="Pfam" id="PF08240">
    <property type="entry name" value="ADH_N"/>
    <property type="match status" value="1"/>
</dbReference>
<dbReference type="EMBL" id="LDJJ01000045">
    <property type="protein sequence ID" value="KRG66593.1"/>
    <property type="molecule type" value="Genomic_DNA"/>
</dbReference>
<dbReference type="SMART" id="SM00829">
    <property type="entry name" value="PKS_ER"/>
    <property type="match status" value="1"/>
</dbReference>
<dbReference type="Proteomes" id="UP000051863">
    <property type="component" value="Unassembled WGS sequence"/>
</dbReference>
<dbReference type="SUPFAM" id="SSF51735">
    <property type="entry name" value="NAD(P)-binding Rossmann-fold domains"/>
    <property type="match status" value="1"/>
</dbReference>
<dbReference type="PATRIC" id="fig|405446.3.peg.2300"/>
<evidence type="ECO:0000256" key="2">
    <source>
        <dbReference type="ARBA" id="ARBA00023002"/>
    </source>
</evidence>
<dbReference type="InterPro" id="IPR011032">
    <property type="entry name" value="GroES-like_sf"/>
</dbReference>